<evidence type="ECO:0000313" key="2">
    <source>
        <dbReference type="EMBL" id="KAK3279549.1"/>
    </source>
</evidence>
<reference evidence="2 3" key="1">
    <citation type="journal article" date="2015" name="Genome Biol. Evol.">
        <title>Comparative Genomics of a Bacterivorous Green Alga Reveals Evolutionary Causalities and Consequences of Phago-Mixotrophic Mode of Nutrition.</title>
        <authorList>
            <person name="Burns J.A."/>
            <person name="Paasch A."/>
            <person name="Narechania A."/>
            <person name="Kim E."/>
        </authorList>
    </citation>
    <scope>NUCLEOTIDE SEQUENCE [LARGE SCALE GENOMIC DNA]</scope>
    <source>
        <strain evidence="2 3">PLY_AMNH</strain>
    </source>
</reference>
<evidence type="ECO:0000313" key="3">
    <source>
        <dbReference type="Proteomes" id="UP001190700"/>
    </source>
</evidence>
<name>A0AAE0GK74_9CHLO</name>
<protein>
    <submittedName>
        <fullName evidence="2">Uncharacterized protein</fullName>
    </submittedName>
</protein>
<feature type="compositionally biased region" description="Basic and acidic residues" evidence="1">
    <location>
        <begin position="40"/>
        <end position="50"/>
    </location>
</feature>
<sequence length="752" mass="83154">MPTRTGMAARRWRKTQRRRREQHSDPSDDSETADDSVSAHSEEESRDASASERGSLFRVFEQRRGDRLALFAARYSPLPPARFLTSSRSALPSFSNLIARPSPFTPEGILGTRLLRETLPVLMESAFSELHQFYVDVVNYPMQQRLVESRDGGRVDELYNFLPVERRAELKMIPDAMDNILARLAVDESYINAPTVFISEKNPDLATRANWVQFLVTNRLILSGGVVRDLPQLVGLQDYDRVASTALVMIASVYICSVYKCAETRVSVCDHALTLAAAQLDGLFPPAFDRFVRDCCKSHSRENVASSDAPYTYDCSLTWSTEVMGFKFRDTFLKALFECDRGDNDAVMIRLKVMEKAVREVLGDNPSISRGFVWTQLCVVNVRIAVDALFRYGPRSRAFKPSRDDGVYTDLDMARMFFDVADGCGVHSPHDGMRYFNAPYSPKDGDALPACPICLETTHYCNINFVENHDSVVLPSASTSREEWIWSPGTTNTPSCTSPAVDSAVPRMCADDPSSVALTAVRTPLCAYADTSSCKYNMRDFVQLDATLDMLDCSGTWSAPLWTIPDVWDGSGGSGNSGEVDLVEQCPTDRLCANFAGAQFPAQNAREKCYAASTHHPNNFHGHVTMRKSIAGRVTVSICAGETSCDEANPAFYGNIYESNACAARSAAVNAGNCVYHLMTDLWLGASGDAGYRGCSEETYDPNSKCGFSMTRIRINTTTPAVRFTGKCAVLNPTEQDFQSRYVASATVNMKV</sequence>
<dbReference type="EMBL" id="LGRX02004795">
    <property type="protein sequence ID" value="KAK3279549.1"/>
    <property type="molecule type" value="Genomic_DNA"/>
</dbReference>
<proteinExistence type="predicted"/>
<dbReference type="AlphaFoldDB" id="A0AAE0GK74"/>
<evidence type="ECO:0000256" key="1">
    <source>
        <dbReference type="SAM" id="MobiDB-lite"/>
    </source>
</evidence>
<gene>
    <name evidence="2" type="ORF">CYMTET_12561</name>
</gene>
<accession>A0AAE0GK74</accession>
<comment type="caution">
    <text evidence="2">The sequence shown here is derived from an EMBL/GenBank/DDBJ whole genome shotgun (WGS) entry which is preliminary data.</text>
</comment>
<dbReference type="Proteomes" id="UP001190700">
    <property type="component" value="Unassembled WGS sequence"/>
</dbReference>
<keyword evidence="3" id="KW-1185">Reference proteome</keyword>
<feature type="compositionally biased region" description="Basic residues" evidence="1">
    <location>
        <begin position="10"/>
        <end position="21"/>
    </location>
</feature>
<organism evidence="2 3">
    <name type="scientific">Cymbomonas tetramitiformis</name>
    <dbReference type="NCBI Taxonomy" id="36881"/>
    <lineage>
        <taxon>Eukaryota</taxon>
        <taxon>Viridiplantae</taxon>
        <taxon>Chlorophyta</taxon>
        <taxon>Pyramimonadophyceae</taxon>
        <taxon>Pyramimonadales</taxon>
        <taxon>Pyramimonadaceae</taxon>
        <taxon>Cymbomonas</taxon>
    </lineage>
</organism>
<feature type="region of interest" description="Disordered" evidence="1">
    <location>
        <begin position="1"/>
        <end position="52"/>
    </location>
</feature>